<dbReference type="Proteomes" id="UP001497444">
    <property type="component" value="Chromosome 1"/>
</dbReference>
<organism evidence="2 3">
    <name type="scientific">Sphagnum jensenii</name>
    <dbReference type="NCBI Taxonomy" id="128206"/>
    <lineage>
        <taxon>Eukaryota</taxon>
        <taxon>Viridiplantae</taxon>
        <taxon>Streptophyta</taxon>
        <taxon>Embryophyta</taxon>
        <taxon>Bryophyta</taxon>
        <taxon>Sphagnophytina</taxon>
        <taxon>Sphagnopsida</taxon>
        <taxon>Sphagnales</taxon>
        <taxon>Sphagnaceae</taxon>
        <taxon>Sphagnum</taxon>
    </lineage>
</organism>
<accession>A0ABP0VKL5</accession>
<name>A0ABP0VKL5_9BRYO</name>
<feature type="region of interest" description="Disordered" evidence="1">
    <location>
        <begin position="1"/>
        <end position="33"/>
    </location>
</feature>
<gene>
    <name evidence="2" type="ORF">CSSPJE1EN1_LOCUS426</name>
</gene>
<sequence>MEEIVPDTDNIDIERQTSYSVSNMAEGQGKSDTKERIANFISEEQTSPWFNEFKTTFRRHEVREVRDDVLVRKLPTSFRVPLEQYTPRLWQFGLYDRDVLHPSESEDLKIALAAASKLGPWDEFCASVVDDPDQLRH</sequence>
<protein>
    <submittedName>
        <fullName evidence="2">Uncharacterized protein</fullName>
    </submittedName>
</protein>
<feature type="compositionally biased region" description="Polar residues" evidence="1">
    <location>
        <begin position="16"/>
        <end position="25"/>
    </location>
</feature>
<evidence type="ECO:0000313" key="3">
    <source>
        <dbReference type="Proteomes" id="UP001497444"/>
    </source>
</evidence>
<reference evidence="2 3" key="1">
    <citation type="submission" date="2024-02" db="EMBL/GenBank/DDBJ databases">
        <authorList>
            <consortium name="ELIXIR-Norway"/>
            <consortium name="Elixir Norway"/>
        </authorList>
    </citation>
    <scope>NUCLEOTIDE SEQUENCE [LARGE SCALE GENOMIC DNA]</scope>
</reference>
<keyword evidence="3" id="KW-1185">Reference proteome</keyword>
<evidence type="ECO:0000256" key="1">
    <source>
        <dbReference type="SAM" id="MobiDB-lite"/>
    </source>
</evidence>
<proteinExistence type="predicted"/>
<evidence type="ECO:0000313" key="2">
    <source>
        <dbReference type="EMBL" id="CAK9254948.1"/>
    </source>
</evidence>
<feature type="compositionally biased region" description="Acidic residues" evidence="1">
    <location>
        <begin position="1"/>
        <end position="11"/>
    </location>
</feature>
<dbReference type="EMBL" id="OZ020096">
    <property type="protein sequence ID" value="CAK9254948.1"/>
    <property type="molecule type" value="Genomic_DNA"/>
</dbReference>